<evidence type="ECO:0008006" key="3">
    <source>
        <dbReference type="Google" id="ProtNLM"/>
    </source>
</evidence>
<organism evidence="1 2">
    <name type="scientific">Hypholoma sublateritium (strain FD-334 SS-4)</name>
    <dbReference type="NCBI Taxonomy" id="945553"/>
    <lineage>
        <taxon>Eukaryota</taxon>
        <taxon>Fungi</taxon>
        <taxon>Dikarya</taxon>
        <taxon>Basidiomycota</taxon>
        <taxon>Agaricomycotina</taxon>
        <taxon>Agaricomycetes</taxon>
        <taxon>Agaricomycetidae</taxon>
        <taxon>Agaricales</taxon>
        <taxon>Agaricineae</taxon>
        <taxon>Strophariaceae</taxon>
        <taxon>Hypholoma</taxon>
    </lineage>
</organism>
<name>A0A0D2M2J4_HYPSF</name>
<accession>A0A0D2M2J4</accession>
<sequence>MSFNTPPSPVYKLDCDVLLYVITLNANMFSDRTALRTTRAASQVCQHWRNLMLATPSLWAKLIDLWHTSARDYEWMNELVRRSGTAPLWIRVEHGDTDRPADTSKPILQYFFDLADANWHRIQKLAIHLHDEPRLHATRWKTLHIPAPELHTFAVLYEWTWRAEGPDEDPITTFFAGHAPKLRRFGLSSYIIHDRAPWLRHLHTMHFDSAYSVDVVLAVLSSTQRLQKIKIHDFNNNDHTSTPLRIASLPHLKRLEYEGEAQLFATLLNHLEIPPDCALCMPVSYMPQSNPEHYMAVINTFTRYVSRYLRSRTPKVICLEYMSDLFIFLKAGAAFPHDLPLNISFPLRHRDTSNPVATILNELEKQELSNVTELRFYATGPLDSSFGTFFSSLTSLETIWTDLEALGYLAALQNNIVPTKLQLSLFPSLKLVKLTEFLHQRYSQCDIFTIDTKVWHTCRQVTDKVEPGICKRQLQLDVAF</sequence>
<protein>
    <recommendedName>
        <fullName evidence="3">F-box domain-containing protein</fullName>
    </recommendedName>
</protein>
<reference evidence="2" key="1">
    <citation type="submission" date="2014-04" db="EMBL/GenBank/DDBJ databases">
        <title>Evolutionary Origins and Diversification of the Mycorrhizal Mutualists.</title>
        <authorList>
            <consortium name="DOE Joint Genome Institute"/>
            <consortium name="Mycorrhizal Genomics Consortium"/>
            <person name="Kohler A."/>
            <person name="Kuo A."/>
            <person name="Nagy L.G."/>
            <person name="Floudas D."/>
            <person name="Copeland A."/>
            <person name="Barry K.W."/>
            <person name="Cichocki N."/>
            <person name="Veneault-Fourrey C."/>
            <person name="LaButti K."/>
            <person name="Lindquist E.A."/>
            <person name="Lipzen A."/>
            <person name="Lundell T."/>
            <person name="Morin E."/>
            <person name="Murat C."/>
            <person name="Riley R."/>
            <person name="Ohm R."/>
            <person name="Sun H."/>
            <person name="Tunlid A."/>
            <person name="Henrissat B."/>
            <person name="Grigoriev I.V."/>
            <person name="Hibbett D.S."/>
            <person name="Martin F."/>
        </authorList>
    </citation>
    <scope>NUCLEOTIDE SEQUENCE [LARGE SCALE GENOMIC DNA]</scope>
    <source>
        <strain evidence="2">FD-334 SS-4</strain>
    </source>
</reference>
<gene>
    <name evidence="1" type="ORF">HYPSUDRAFT_46483</name>
</gene>
<proteinExistence type="predicted"/>
<dbReference type="AlphaFoldDB" id="A0A0D2M2J4"/>
<evidence type="ECO:0000313" key="2">
    <source>
        <dbReference type="Proteomes" id="UP000054270"/>
    </source>
</evidence>
<dbReference type="Proteomes" id="UP000054270">
    <property type="component" value="Unassembled WGS sequence"/>
</dbReference>
<dbReference type="OrthoDB" id="3045590at2759"/>
<evidence type="ECO:0000313" key="1">
    <source>
        <dbReference type="EMBL" id="KJA17398.1"/>
    </source>
</evidence>
<keyword evidence="2" id="KW-1185">Reference proteome</keyword>
<dbReference type="EMBL" id="KN817604">
    <property type="protein sequence ID" value="KJA17398.1"/>
    <property type="molecule type" value="Genomic_DNA"/>
</dbReference>